<keyword evidence="20" id="KW-1185">Reference proteome</keyword>
<reference evidence="18 20" key="3">
    <citation type="submission" date="2016-06" db="EMBL/GenBank/DDBJ databases">
        <title>Identification of putative biosynthetic pathways for the production of bioactive secondary metabolites by the marine actinomycete Kocuria kristinae RUTW2-3.</title>
        <authorList>
            <person name="Waterworth S.C."/>
            <person name="Walmsley T.A."/>
            <person name="Matongo T."/>
            <person name="Davies-Coleman M.T."/>
            <person name="Dorrington R.A."/>
        </authorList>
    </citation>
    <scope>NUCLEOTIDE SEQUENCE [LARGE SCALE GENOMIC DNA]</scope>
    <source>
        <strain evidence="20">RuSp02-3</strain>
        <strain evidence="18">RUTW2-3</strain>
    </source>
</reference>
<dbReference type="STRING" id="37923.BK826_06605"/>
<evidence type="ECO:0000256" key="11">
    <source>
        <dbReference type="ARBA" id="ARBA00024006"/>
    </source>
</evidence>
<evidence type="ECO:0000256" key="15">
    <source>
        <dbReference type="PIRSR" id="PIRSR000447-1"/>
    </source>
</evidence>
<keyword evidence="8" id="KW-0443">Lipid metabolism</keyword>
<comment type="function">
    <text evidence="11 14">Involved in the type II fatty acid elongation cycle. Catalyzes the elongation of a wide range of acyl-ACP by the addition of two carbons from malonyl-ACP to an acyl acceptor. Can efficiently catalyze the conversion of palmitoleoyl-ACP (cis-hexadec-9-enoyl-ACP) to cis-vaccenoyl-ACP (cis-octadec-11-enoyl-ACP), an essential step in the thermal regulation of fatty acid composition.</text>
</comment>
<dbReference type="PROSITE" id="PS52004">
    <property type="entry name" value="KS3_2"/>
    <property type="match status" value="1"/>
</dbReference>
<proteinExistence type="inferred from homology"/>
<dbReference type="InterPro" id="IPR016039">
    <property type="entry name" value="Thiolase-like"/>
</dbReference>
<dbReference type="EC" id="2.3.1.179" evidence="3 14"/>
<accession>A0A199NS54</accession>
<evidence type="ECO:0000259" key="17">
    <source>
        <dbReference type="PROSITE" id="PS52004"/>
    </source>
</evidence>
<feature type="domain" description="Ketosynthase family 3 (KS3)" evidence="17">
    <location>
        <begin position="2"/>
        <end position="420"/>
    </location>
</feature>
<dbReference type="PIRSF" id="PIRSF000447">
    <property type="entry name" value="KAS_II"/>
    <property type="match status" value="1"/>
</dbReference>
<dbReference type="NCBIfam" id="NF005589">
    <property type="entry name" value="PRK07314.1"/>
    <property type="match status" value="1"/>
</dbReference>
<reference evidence="19 21" key="4">
    <citation type="submission" date="2020-12" db="EMBL/GenBank/DDBJ databases">
        <title>FDA dAtabase for Regulatory Grade micrObial Sequences (FDA-ARGOS): Supporting development and validation of Infectious Disease Dx tests.</title>
        <authorList>
            <person name="Sproer C."/>
            <person name="Gronow S."/>
            <person name="Severitt S."/>
            <person name="Schroder I."/>
            <person name="Tallon L."/>
            <person name="Sadzewicz L."/>
            <person name="Zhao X."/>
            <person name="Boylan J."/>
            <person name="Ott S."/>
            <person name="Bowen H."/>
            <person name="Vavikolanu K."/>
            <person name="Mehta A."/>
            <person name="Aluvathingal J."/>
            <person name="Nadendla S."/>
            <person name="Lowell S."/>
            <person name="Myers T."/>
            <person name="Yan Y."/>
            <person name="Sichtig H."/>
        </authorList>
    </citation>
    <scope>NUCLEOTIDE SEQUENCE [LARGE SCALE GENOMIC DNA]</scope>
    <source>
        <strain evidence="19 21">FDAARGOS_864</strain>
    </source>
</reference>
<dbReference type="GO" id="GO:0004315">
    <property type="term" value="F:3-oxoacyl-[acyl-carrier-protein] synthase activity"/>
    <property type="evidence" value="ECO:0007669"/>
    <property type="project" value="UniProtKB-EC"/>
</dbReference>
<evidence type="ECO:0000256" key="5">
    <source>
        <dbReference type="ARBA" id="ARBA00022516"/>
    </source>
</evidence>
<keyword evidence="6 14" id="KW-0808">Transferase</keyword>
<comment type="pathway">
    <text evidence="1 14">Lipid metabolism; fatty acid biosynthesis.</text>
</comment>
<evidence type="ECO:0000256" key="16">
    <source>
        <dbReference type="RuleBase" id="RU003694"/>
    </source>
</evidence>
<dbReference type="Proteomes" id="UP000053171">
    <property type="component" value="Unassembled WGS sequence"/>
</dbReference>
<comment type="catalytic activity">
    <reaction evidence="13 14">
        <text>a fatty acyl-[ACP] + malonyl-[ACP] + H(+) = a 3-oxoacyl-[ACP] + holo-[ACP] + CO2</text>
        <dbReference type="Rhea" id="RHEA:22836"/>
        <dbReference type="Rhea" id="RHEA-COMP:9623"/>
        <dbReference type="Rhea" id="RHEA-COMP:9685"/>
        <dbReference type="Rhea" id="RHEA-COMP:9916"/>
        <dbReference type="Rhea" id="RHEA-COMP:14125"/>
        <dbReference type="ChEBI" id="CHEBI:15378"/>
        <dbReference type="ChEBI" id="CHEBI:16526"/>
        <dbReference type="ChEBI" id="CHEBI:64479"/>
        <dbReference type="ChEBI" id="CHEBI:78449"/>
        <dbReference type="ChEBI" id="CHEBI:78776"/>
        <dbReference type="ChEBI" id="CHEBI:138651"/>
    </reaction>
</comment>
<evidence type="ECO:0000256" key="6">
    <source>
        <dbReference type="ARBA" id="ARBA00022679"/>
    </source>
</evidence>
<dbReference type="PANTHER" id="PTHR11712">
    <property type="entry name" value="POLYKETIDE SYNTHASE-RELATED"/>
    <property type="match status" value="1"/>
</dbReference>
<gene>
    <name evidence="18" type="ORF">AN277_0206220</name>
    <name evidence="19" type="ORF">I6G21_10065</name>
</gene>
<dbReference type="EMBL" id="CP065738">
    <property type="protein sequence ID" value="QPT53572.1"/>
    <property type="molecule type" value="Genomic_DNA"/>
</dbReference>
<evidence type="ECO:0000313" key="19">
    <source>
        <dbReference type="EMBL" id="QPT53572.1"/>
    </source>
</evidence>
<evidence type="ECO:0000256" key="3">
    <source>
        <dbReference type="ARBA" id="ARBA00012356"/>
    </source>
</evidence>
<organism evidence="18 20">
    <name type="scientific">Rothia kristinae</name>
    <dbReference type="NCBI Taxonomy" id="37923"/>
    <lineage>
        <taxon>Bacteria</taxon>
        <taxon>Bacillati</taxon>
        <taxon>Actinomycetota</taxon>
        <taxon>Actinomycetes</taxon>
        <taxon>Micrococcales</taxon>
        <taxon>Micrococcaceae</taxon>
        <taxon>Rothia</taxon>
    </lineage>
</organism>
<dbReference type="UniPathway" id="UPA00094"/>
<evidence type="ECO:0000256" key="10">
    <source>
        <dbReference type="ARBA" id="ARBA00023315"/>
    </source>
</evidence>
<dbReference type="EMBL" id="LJBJ02000010">
    <property type="protein sequence ID" value="OAX51919.1"/>
    <property type="molecule type" value="Genomic_DNA"/>
</dbReference>
<reference evidence="20" key="1">
    <citation type="submission" date="2016-04" db="EMBL/GenBank/DDBJ databases">
        <authorList>
            <person name="Waterworth S."/>
            <person name="Matcher G."/>
        </authorList>
    </citation>
    <scope>NUCLEOTIDE SEQUENCE [LARGE SCALE GENOMIC DNA]</scope>
    <source>
        <strain evidence="20">RuSp02-3</strain>
    </source>
</reference>
<keyword evidence="5 14" id="KW-0444">Lipid biosynthesis</keyword>
<dbReference type="InterPro" id="IPR017568">
    <property type="entry name" value="3-oxoacyl-ACP_synth-2"/>
</dbReference>
<dbReference type="RefSeq" id="WP_061224967.1">
    <property type="nucleotide sequence ID" value="NZ_CP065738.1"/>
</dbReference>
<dbReference type="Pfam" id="PF02801">
    <property type="entry name" value="Ketoacyl-synt_C"/>
    <property type="match status" value="1"/>
</dbReference>
<keyword evidence="7" id="KW-0276">Fatty acid metabolism</keyword>
<comment type="similarity">
    <text evidence="2 14 16">Belongs to the thiolase-like superfamily. Beta-ketoacyl-ACP synthases family.</text>
</comment>
<dbReference type="AlphaFoldDB" id="A0A199NS54"/>
<dbReference type="InterPro" id="IPR014030">
    <property type="entry name" value="Ketoacyl_synth_N"/>
</dbReference>
<dbReference type="InterPro" id="IPR014031">
    <property type="entry name" value="Ketoacyl_synth_C"/>
</dbReference>
<dbReference type="CDD" id="cd00834">
    <property type="entry name" value="KAS_I_II"/>
    <property type="match status" value="1"/>
</dbReference>
<dbReference type="Proteomes" id="UP000594975">
    <property type="component" value="Chromosome"/>
</dbReference>
<evidence type="ECO:0000256" key="7">
    <source>
        <dbReference type="ARBA" id="ARBA00022832"/>
    </source>
</evidence>
<keyword evidence="10 14" id="KW-0012">Acyltransferase</keyword>
<protein>
    <recommendedName>
        <fullName evidence="4 14">3-oxoacyl-[acyl-carrier-protein] synthase 2</fullName>
        <ecNumber evidence="3 14">2.3.1.179</ecNumber>
    </recommendedName>
</protein>
<reference evidence="18" key="2">
    <citation type="submission" date="2016-04" db="EMBL/GenBank/DDBJ databases">
        <authorList>
            <person name="Evans L.H."/>
            <person name="Alamgir A."/>
            <person name="Owens N."/>
            <person name="Weber N.D."/>
            <person name="Virtaneva K."/>
            <person name="Barbian K."/>
            <person name="Babar A."/>
            <person name="Rosenke K."/>
        </authorList>
    </citation>
    <scope>NUCLEOTIDE SEQUENCE [LARGE SCALE GENOMIC DNA]</scope>
    <source>
        <strain evidence="18">RUTW2-3</strain>
    </source>
</reference>
<evidence type="ECO:0000256" key="12">
    <source>
        <dbReference type="ARBA" id="ARBA00047318"/>
    </source>
</evidence>
<sequence length="422" mass="43889">MSRKAVVTGLGAISPIGASAHQMWANALKGVSGVVCLEDEWVQQHQLPVYIAGRVSSPISESEYVSRVETKRLDPSGQFAVHSARQAWADAGFTGEDAEASEELDPERVAVSFGTGIGGVWTLLDSWDTLRERGPRRVLPMTVPMLMPNGAAAAVSLNHKARAAAQTVVSACASGTEALHVALDLIRTGKADVVVAGGTESAIHPLPLAAFAKMQALSTRNDEPERASRPYDVDRDGFVMGEGAAALIIESEEHAKARGARIYAELAGTGVSSDAFHITAPDAEGLGAARSLREAMASGDFTAADVKHVNAHATSTPVGDIPEATALRAAFGSATDDMAVSATKSMTGHLLGAAGAIEAVMTVLAVHEHKAPATINLEHQDPQIDLDVVTQARDLPAGEIVAVSNSFGFGGHNSVAAFRSVN</sequence>
<evidence type="ECO:0000313" key="20">
    <source>
        <dbReference type="Proteomes" id="UP000053171"/>
    </source>
</evidence>
<evidence type="ECO:0000256" key="8">
    <source>
        <dbReference type="ARBA" id="ARBA00023098"/>
    </source>
</evidence>
<dbReference type="InterPro" id="IPR020841">
    <property type="entry name" value="PKS_Beta-ketoAc_synthase_dom"/>
</dbReference>
<dbReference type="GeneID" id="61263741"/>
<evidence type="ECO:0000313" key="21">
    <source>
        <dbReference type="Proteomes" id="UP000594975"/>
    </source>
</evidence>
<name>A0A199NS54_9MICC</name>
<evidence type="ECO:0000256" key="13">
    <source>
        <dbReference type="ARBA" id="ARBA00047659"/>
    </source>
</evidence>
<dbReference type="KEGG" id="rkr:I6G21_10065"/>
<dbReference type="PANTHER" id="PTHR11712:SF336">
    <property type="entry name" value="3-OXOACYL-[ACYL-CARRIER-PROTEIN] SYNTHASE, MITOCHONDRIAL"/>
    <property type="match status" value="1"/>
</dbReference>
<evidence type="ECO:0000313" key="18">
    <source>
        <dbReference type="EMBL" id="OAX51919.1"/>
    </source>
</evidence>
<dbReference type="SMART" id="SM00825">
    <property type="entry name" value="PKS_KS"/>
    <property type="match status" value="1"/>
</dbReference>
<evidence type="ECO:0000256" key="1">
    <source>
        <dbReference type="ARBA" id="ARBA00005194"/>
    </source>
</evidence>
<dbReference type="Gene3D" id="3.40.47.10">
    <property type="match status" value="1"/>
</dbReference>
<feature type="active site" description="For beta-ketoacyl synthase activity" evidence="15">
    <location>
        <position position="172"/>
    </location>
</feature>
<dbReference type="GO" id="GO:0006633">
    <property type="term" value="P:fatty acid biosynthetic process"/>
    <property type="evidence" value="ECO:0007669"/>
    <property type="project" value="UniProtKB-UniPathway"/>
</dbReference>
<dbReference type="InterPro" id="IPR000794">
    <property type="entry name" value="Beta-ketoacyl_synthase"/>
</dbReference>
<evidence type="ECO:0000256" key="2">
    <source>
        <dbReference type="ARBA" id="ARBA00008467"/>
    </source>
</evidence>
<comment type="catalytic activity">
    <reaction evidence="12 14">
        <text>(9Z)-hexadecenoyl-[ACP] + malonyl-[ACP] + H(+) = 3-oxo-(11Z)-octadecenoyl-[ACP] + holo-[ACP] + CO2</text>
        <dbReference type="Rhea" id="RHEA:55040"/>
        <dbReference type="Rhea" id="RHEA-COMP:9623"/>
        <dbReference type="Rhea" id="RHEA-COMP:9685"/>
        <dbReference type="Rhea" id="RHEA-COMP:10800"/>
        <dbReference type="Rhea" id="RHEA-COMP:14074"/>
        <dbReference type="ChEBI" id="CHEBI:15378"/>
        <dbReference type="ChEBI" id="CHEBI:16526"/>
        <dbReference type="ChEBI" id="CHEBI:64479"/>
        <dbReference type="ChEBI" id="CHEBI:78449"/>
        <dbReference type="ChEBI" id="CHEBI:83989"/>
        <dbReference type="ChEBI" id="CHEBI:138538"/>
        <dbReference type="EC" id="2.3.1.179"/>
    </reaction>
</comment>
<evidence type="ECO:0000256" key="9">
    <source>
        <dbReference type="ARBA" id="ARBA00023160"/>
    </source>
</evidence>
<dbReference type="SUPFAM" id="SSF53901">
    <property type="entry name" value="Thiolase-like"/>
    <property type="match status" value="2"/>
</dbReference>
<keyword evidence="9 14" id="KW-0275">Fatty acid biosynthesis</keyword>
<evidence type="ECO:0000256" key="14">
    <source>
        <dbReference type="PIRNR" id="PIRNR000447"/>
    </source>
</evidence>
<evidence type="ECO:0000256" key="4">
    <source>
        <dbReference type="ARBA" id="ARBA00014657"/>
    </source>
</evidence>
<dbReference type="FunFam" id="3.40.47.10:FF:000018">
    <property type="entry name" value="3-oxoacyl-[acyl-carrier-protein] synthase 2"/>
    <property type="match status" value="1"/>
</dbReference>
<dbReference type="Pfam" id="PF00109">
    <property type="entry name" value="ketoacyl-synt"/>
    <property type="match status" value="1"/>
</dbReference>
<dbReference type="GO" id="GO:0005829">
    <property type="term" value="C:cytosol"/>
    <property type="evidence" value="ECO:0007669"/>
    <property type="project" value="TreeGrafter"/>
</dbReference>